<keyword evidence="3" id="KW-0813">Transport</keyword>
<keyword evidence="7" id="KW-0472">Membrane</keyword>
<keyword evidence="6" id="KW-0406">Ion transport</keyword>
<dbReference type="EMBL" id="MNCJ02000328">
    <property type="protein sequence ID" value="KAF5772910.1"/>
    <property type="molecule type" value="Genomic_DNA"/>
</dbReference>
<dbReference type="GO" id="GO:0015743">
    <property type="term" value="P:malate transport"/>
    <property type="evidence" value="ECO:0007669"/>
    <property type="project" value="InterPro"/>
</dbReference>
<evidence type="ECO:0000256" key="7">
    <source>
        <dbReference type="ARBA" id="ARBA00023136"/>
    </source>
</evidence>
<evidence type="ECO:0000256" key="6">
    <source>
        <dbReference type="ARBA" id="ARBA00023065"/>
    </source>
</evidence>
<dbReference type="InterPro" id="IPR020966">
    <property type="entry name" value="ALMT"/>
</dbReference>
<evidence type="ECO:0000256" key="3">
    <source>
        <dbReference type="ARBA" id="ARBA00022448"/>
    </source>
</evidence>
<comment type="similarity">
    <text evidence="2">Belongs to the aromatic acid exporter (TC 2.A.85) family.</text>
</comment>
<gene>
    <name evidence="9" type="ORF">HanXRQr2_Chr13g0582741</name>
</gene>
<reference evidence="9" key="2">
    <citation type="submission" date="2020-06" db="EMBL/GenBank/DDBJ databases">
        <title>Helianthus annuus Genome sequencing and assembly Release 2.</title>
        <authorList>
            <person name="Gouzy J."/>
            <person name="Langlade N."/>
            <person name="Munos S."/>
        </authorList>
    </citation>
    <scope>NUCLEOTIDE SEQUENCE</scope>
    <source>
        <tissue evidence="9">Leaves</tissue>
    </source>
</reference>
<dbReference type="GO" id="GO:0034220">
    <property type="term" value="P:monoatomic ion transmembrane transport"/>
    <property type="evidence" value="ECO:0007669"/>
    <property type="project" value="UniProtKB-KW"/>
</dbReference>
<comment type="subcellular location">
    <subcellularLocation>
        <location evidence="1">Membrane</location>
        <topology evidence="1">Multi-pass membrane protein</topology>
    </subcellularLocation>
</comment>
<name>A0A9K3EGR4_HELAN</name>
<evidence type="ECO:0000256" key="1">
    <source>
        <dbReference type="ARBA" id="ARBA00004141"/>
    </source>
</evidence>
<keyword evidence="10" id="KW-1185">Reference proteome</keyword>
<dbReference type="PANTHER" id="PTHR31086">
    <property type="entry name" value="ALUMINUM-ACTIVATED MALATE TRANSPORTER 10"/>
    <property type="match status" value="1"/>
</dbReference>
<sequence length="199" mass="22313">MFVLLTYKSPIVIAISNVNNILSQTTFAWWEIGHGKFRFRHPWKEYLKVGVYTRKCAYHIETLNGHLEAKDEAHSKFKEAIKEPCMTMSSEVGKVLKELGSSLKLMIYPSSSAVHIKNCKEAVEELNTALRASMVAEYDIQEIIPVIASTSILVEIIKCAETISEAIEELSKQAHFLNIGLPQMLVSGGEEESITITIL</sequence>
<protein>
    <submittedName>
        <fullName evidence="9">Aluminum-activated malate transporter</fullName>
    </submittedName>
</protein>
<dbReference type="AlphaFoldDB" id="A0A9K3EGR4"/>
<keyword evidence="8" id="KW-0407">Ion channel</keyword>
<reference evidence="9" key="1">
    <citation type="journal article" date="2017" name="Nature">
        <title>The sunflower genome provides insights into oil metabolism, flowering and Asterid evolution.</title>
        <authorList>
            <person name="Badouin H."/>
            <person name="Gouzy J."/>
            <person name="Grassa C.J."/>
            <person name="Murat F."/>
            <person name="Staton S.E."/>
            <person name="Cottret L."/>
            <person name="Lelandais-Briere C."/>
            <person name="Owens G.L."/>
            <person name="Carrere S."/>
            <person name="Mayjonade B."/>
            <person name="Legrand L."/>
            <person name="Gill N."/>
            <person name="Kane N.C."/>
            <person name="Bowers J.E."/>
            <person name="Hubner S."/>
            <person name="Bellec A."/>
            <person name="Berard A."/>
            <person name="Berges H."/>
            <person name="Blanchet N."/>
            <person name="Boniface M.C."/>
            <person name="Brunel D."/>
            <person name="Catrice O."/>
            <person name="Chaidir N."/>
            <person name="Claudel C."/>
            <person name="Donnadieu C."/>
            <person name="Faraut T."/>
            <person name="Fievet G."/>
            <person name="Helmstetter N."/>
            <person name="King M."/>
            <person name="Knapp S.J."/>
            <person name="Lai Z."/>
            <person name="Le Paslier M.C."/>
            <person name="Lippi Y."/>
            <person name="Lorenzon L."/>
            <person name="Mandel J.R."/>
            <person name="Marage G."/>
            <person name="Marchand G."/>
            <person name="Marquand E."/>
            <person name="Bret-Mestries E."/>
            <person name="Morien E."/>
            <person name="Nambeesan S."/>
            <person name="Nguyen T."/>
            <person name="Pegot-Espagnet P."/>
            <person name="Pouilly N."/>
            <person name="Raftis F."/>
            <person name="Sallet E."/>
            <person name="Schiex T."/>
            <person name="Thomas J."/>
            <person name="Vandecasteele C."/>
            <person name="Vares D."/>
            <person name="Vear F."/>
            <person name="Vautrin S."/>
            <person name="Crespi M."/>
            <person name="Mangin B."/>
            <person name="Burke J.M."/>
            <person name="Salse J."/>
            <person name="Munos S."/>
            <person name="Vincourt P."/>
            <person name="Rieseberg L.H."/>
            <person name="Langlade N.B."/>
        </authorList>
    </citation>
    <scope>NUCLEOTIDE SEQUENCE</scope>
    <source>
        <tissue evidence="9">Leaves</tissue>
    </source>
</reference>
<evidence type="ECO:0000313" key="9">
    <source>
        <dbReference type="EMBL" id="KAF5772910.1"/>
    </source>
</evidence>
<evidence type="ECO:0000256" key="8">
    <source>
        <dbReference type="ARBA" id="ARBA00023303"/>
    </source>
</evidence>
<evidence type="ECO:0000256" key="4">
    <source>
        <dbReference type="ARBA" id="ARBA00022692"/>
    </source>
</evidence>
<dbReference type="GO" id="GO:0009705">
    <property type="term" value="C:plant-type vacuole membrane"/>
    <property type="evidence" value="ECO:0000318"/>
    <property type="project" value="GO_Central"/>
</dbReference>
<evidence type="ECO:0000256" key="2">
    <source>
        <dbReference type="ARBA" id="ARBA00007079"/>
    </source>
</evidence>
<evidence type="ECO:0000256" key="5">
    <source>
        <dbReference type="ARBA" id="ARBA00022989"/>
    </source>
</evidence>
<keyword evidence="4" id="KW-0812">Transmembrane</keyword>
<dbReference type="Proteomes" id="UP000215914">
    <property type="component" value="Unassembled WGS sequence"/>
</dbReference>
<dbReference type="Gramene" id="mRNA:HanXRQr2_Chr13g0582741">
    <property type="protein sequence ID" value="mRNA:HanXRQr2_Chr13g0582741"/>
    <property type="gene ID" value="HanXRQr2_Chr13g0582741"/>
</dbReference>
<organism evidence="9 10">
    <name type="scientific">Helianthus annuus</name>
    <name type="common">Common sunflower</name>
    <dbReference type="NCBI Taxonomy" id="4232"/>
    <lineage>
        <taxon>Eukaryota</taxon>
        <taxon>Viridiplantae</taxon>
        <taxon>Streptophyta</taxon>
        <taxon>Embryophyta</taxon>
        <taxon>Tracheophyta</taxon>
        <taxon>Spermatophyta</taxon>
        <taxon>Magnoliopsida</taxon>
        <taxon>eudicotyledons</taxon>
        <taxon>Gunneridae</taxon>
        <taxon>Pentapetalae</taxon>
        <taxon>asterids</taxon>
        <taxon>campanulids</taxon>
        <taxon>Asterales</taxon>
        <taxon>Asteraceae</taxon>
        <taxon>Asteroideae</taxon>
        <taxon>Heliantheae alliance</taxon>
        <taxon>Heliantheae</taxon>
        <taxon>Helianthus</taxon>
    </lineage>
</organism>
<evidence type="ECO:0000313" key="10">
    <source>
        <dbReference type="Proteomes" id="UP000215914"/>
    </source>
</evidence>
<keyword evidence="5" id="KW-1133">Transmembrane helix</keyword>
<dbReference type="Pfam" id="PF11744">
    <property type="entry name" value="ALMT"/>
    <property type="match status" value="1"/>
</dbReference>
<accession>A0A9K3EGR4</accession>
<proteinExistence type="inferred from homology"/>
<comment type="caution">
    <text evidence="9">The sequence shown here is derived from an EMBL/GenBank/DDBJ whole genome shotgun (WGS) entry which is preliminary data.</text>
</comment>